<organism evidence="3 4">
    <name type="scientific">Coniophora puteana (strain RWD-64-598)</name>
    <name type="common">Brown rot fungus</name>
    <dbReference type="NCBI Taxonomy" id="741705"/>
    <lineage>
        <taxon>Eukaryota</taxon>
        <taxon>Fungi</taxon>
        <taxon>Dikarya</taxon>
        <taxon>Basidiomycota</taxon>
        <taxon>Agaricomycotina</taxon>
        <taxon>Agaricomycetes</taxon>
        <taxon>Agaricomycetidae</taxon>
        <taxon>Boletales</taxon>
        <taxon>Coniophorineae</taxon>
        <taxon>Coniophoraceae</taxon>
        <taxon>Coniophora</taxon>
    </lineage>
</organism>
<evidence type="ECO:0000313" key="4">
    <source>
        <dbReference type="Proteomes" id="UP000053558"/>
    </source>
</evidence>
<dbReference type="PANTHER" id="PTHR13318">
    <property type="entry name" value="PARTNER OF PAIRED, ISOFORM B-RELATED"/>
    <property type="match status" value="1"/>
</dbReference>
<evidence type="ECO:0000256" key="1">
    <source>
        <dbReference type="SAM" id="MobiDB-lite"/>
    </source>
</evidence>
<feature type="compositionally biased region" description="Acidic residues" evidence="1">
    <location>
        <begin position="501"/>
        <end position="530"/>
    </location>
</feature>
<dbReference type="InterPro" id="IPR056451">
    <property type="entry name" value="Znf_Tbcl_Rhp7"/>
</dbReference>
<dbReference type="Proteomes" id="UP000053558">
    <property type="component" value="Unassembled WGS sequence"/>
</dbReference>
<dbReference type="KEGG" id="cput:CONPUDRAFT_166892"/>
<dbReference type="Pfam" id="PF23550">
    <property type="entry name" value="zf_Tbcl_Rhp7"/>
    <property type="match status" value="1"/>
</dbReference>
<gene>
    <name evidence="3" type="ORF">CONPUDRAFT_166892</name>
</gene>
<dbReference type="InterPro" id="IPR032675">
    <property type="entry name" value="LRR_dom_sf"/>
</dbReference>
<name>A0A5M3MKJ1_CONPW</name>
<feature type="domain" description="DNA repair protein rhp7 treble clef" evidence="2">
    <location>
        <begin position="159"/>
        <end position="197"/>
    </location>
</feature>
<dbReference type="InterPro" id="IPR006553">
    <property type="entry name" value="Leu-rich_rpt_Cys-con_subtyp"/>
</dbReference>
<protein>
    <submittedName>
        <fullName evidence="3">RNI-like protein</fullName>
    </submittedName>
</protein>
<feature type="region of interest" description="Disordered" evidence="1">
    <location>
        <begin position="498"/>
        <end position="563"/>
    </location>
</feature>
<dbReference type="InterPro" id="IPR001611">
    <property type="entry name" value="Leu-rich_rpt"/>
</dbReference>
<dbReference type="OrthoDB" id="421226at2759"/>
<feature type="region of interest" description="Disordered" evidence="1">
    <location>
        <begin position="1"/>
        <end position="140"/>
    </location>
</feature>
<dbReference type="Pfam" id="PF13516">
    <property type="entry name" value="LRR_6"/>
    <property type="match status" value="1"/>
</dbReference>
<proteinExistence type="predicted"/>
<evidence type="ECO:0000313" key="3">
    <source>
        <dbReference type="EMBL" id="EIW79061.1"/>
    </source>
</evidence>
<reference evidence="4" key="1">
    <citation type="journal article" date="2012" name="Science">
        <title>The Paleozoic origin of enzymatic lignin decomposition reconstructed from 31 fungal genomes.</title>
        <authorList>
            <person name="Floudas D."/>
            <person name="Binder M."/>
            <person name="Riley R."/>
            <person name="Barry K."/>
            <person name="Blanchette R.A."/>
            <person name="Henrissat B."/>
            <person name="Martinez A.T."/>
            <person name="Otillar R."/>
            <person name="Spatafora J.W."/>
            <person name="Yadav J.S."/>
            <person name="Aerts A."/>
            <person name="Benoit I."/>
            <person name="Boyd A."/>
            <person name="Carlson A."/>
            <person name="Copeland A."/>
            <person name="Coutinho P.M."/>
            <person name="de Vries R.P."/>
            <person name="Ferreira P."/>
            <person name="Findley K."/>
            <person name="Foster B."/>
            <person name="Gaskell J."/>
            <person name="Glotzer D."/>
            <person name="Gorecki P."/>
            <person name="Heitman J."/>
            <person name="Hesse C."/>
            <person name="Hori C."/>
            <person name="Igarashi K."/>
            <person name="Jurgens J.A."/>
            <person name="Kallen N."/>
            <person name="Kersten P."/>
            <person name="Kohler A."/>
            <person name="Kuees U."/>
            <person name="Kumar T.K.A."/>
            <person name="Kuo A."/>
            <person name="LaButti K."/>
            <person name="Larrondo L.F."/>
            <person name="Lindquist E."/>
            <person name="Ling A."/>
            <person name="Lombard V."/>
            <person name="Lucas S."/>
            <person name="Lundell T."/>
            <person name="Martin R."/>
            <person name="McLaughlin D.J."/>
            <person name="Morgenstern I."/>
            <person name="Morin E."/>
            <person name="Murat C."/>
            <person name="Nagy L.G."/>
            <person name="Nolan M."/>
            <person name="Ohm R.A."/>
            <person name="Patyshakuliyeva A."/>
            <person name="Rokas A."/>
            <person name="Ruiz-Duenas F.J."/>
            <person name="Sabat G."/>
            <person name="Salamov A."/>
            <person name="Samejima M."/>
            <person name="Schmutz J."/>
            <person name="Slot J.C."/>
            <person name="St John F."/>
            <person name="Stenlid J."/>
            <person name="Sun H."/>
            <person name="Sun S."/>
            <person name="Syed K."/>
            <person name="Tsang A."/>
            <person name="Wiebenga A."/>
            <person name="Young D."/>
            <person name="Pisabarro A."/>
            <person name="Eastwood D.C."/>
            <person name="Martin F."/>
            <person name="Cullen D."/>
            <person name="Grigoriev I.V."/>
            <person name="Hibbett D.S."/>
        </authorList>
    </citation>
    <scope>NUCLEOTIDE SEQUENCE [LARGE SCALE GENOMIC DNA]</scope>
    <source>
        <strain evidence="4">RWD-64-598 SS2</strain>
    </source>
</reference>
<dbReference type="SUPFAM" id="SSF52047">
    <property type="entry name" value="RNI-like"/>
    <property type="match status" value="1"/>
</dbReference>
<dbReference type="Gene3D" id="3.80.10.10">
    <property type="entry name" value="Ribonuclease Inhibitor"/>
    <property type="match status" value="2"/>
</dbReference>
<keyword evidence="4" id="KW-1185">Reference proteome</keyword>
<dbReference type="EMBL" id="JH711581">
    <property type="protein sequence ID" value="EIW79061.1"/>
    <property type="molecule type" value="Genomic_DNA"/>
</dbReference>
<dbReference type="OMA" id="ACRHISR"/>
<feature type="compositionally biased region" description="Basic residues" evidence="1">
    <location>
        <begin position="109"/>
        <end position="126"/>
    </location>
</feature>
<feature type="compositionally biased region" description="Polar residues" evidence="1">
    <location>
        <begin position="78"/>
        <end position="95"/>
    </location>
</feature>
<feature type="compositionally biased region" description="Low complexity" evidence="1">
    <location>
        <begin position="552"/>
        <end position="561"/>
    </location>
</feature>
<dbReference type="SMART" id="SM00367">
    <property type="entry name" value="LRR_CC"/>
    <property type="match status" value="5"/>
</dbReference>
<comment type="caution">
    <text evidence="3">The sequence shown here is derived from an EMBL/GenBank/DDBJ whole genome shotgun (WGS) entry which is preliminary data.</text>
</comment>
<evidence type="ECO:0000259" key="2">
    <source>
        <dbReference type="Pfam" id="PF23550"/>
    </source>
</evidence>
<dbReference type="AlphaFoldDB" id="A0A5M3MKJ1"/>
<dbReference type="GeneID" id="19205671"/>
<dbReference type="RefSeq" id="XP_007770789.1">
    <property type="nucleotide sequence ID" value="XM_007772599.1"/>
</dbReference>
<dbReference type="GO" id="GO:0019005">
    <property type="term" value="C:SCF ubiquitin ligase complex"/>
    <property type="evidence" value="ECO:0007669"/>
    <property type="project" value="TreeGrafter"/>
</dbReference>
<feature type="compositionally biased region" description="Acidic residues" evidence="1">
    <location>
        <begin position="96"/>
        <end position="105"/>
    </location>
</feature>
<dbReference type="GO" id="GO:0031146">
    <property type="term" value="P:SCF-dependent proteasomal ubiquitin-dependent protein catabolic process"/>
    <property type="evidence" value="ECO:0007669"/>
    <property type="project" value="TreeGrafter"/>
</dbReference>
<accession>A0A5M3MKJ1</accession>
<feature type="compositionally biased region" description="Low complexity" evidence="1">
    <location>
        <begin position="531"/>
        <end position="544"/>
    </location>
</feature>
<sequence length="677" mass="73541">MSRRRNNAVRGPTSALTDFLRESGIDARTIARRVATQNVQEQEQDEAGPSNAAVGPSTAQGEEGGEDDNAGAEVEQAEASTSRARTTRANGYTSDQLDDPEEEAEASPAKKRRTNTRAAKAKAKKKAKDDGDYEGSSEDEYKALSKSLYRTGAGRKPDVGNIENCAKCQNKFTVTKYTMAANPGPGWLCHKCAKASGIDPFKKPAVPRKRNRADKREVVHYEERRFPSLASICIQLISKYIDDVEGFGDIGSVNVDELAKALAKNRGLTPQNAHLFYDVQNTKVSLYDATNLTPDAFITLSSLNPNLTTLHLSFCGRLDDQAMVAWTRGLPSLTHLDLLGPFLVRIPAWLEFIKSKPGLKTFRITQSPRFDAACTAALAEHCTQLEDLRLREIGKLSDDNPDEPFIEHLVALPQLKALDLSCPGGHVSEESLIAIMERHGPTLESLDLTDHGGVTNGFLLRGVRRYARRLAALTLDNTQELTDKGVARFFSSWERGAAAEADAEDDVEEAAEEDDESAMSVDGDDDDENGDVGADNGAQANPASTSPPAPALAPAMPTDPAFVPNPGLHTVSFNRNHLLSSASVDALISHSARTLEDVNLNGLKSASATSLARLKEAKELRRLDVGWCREMDDFVLKEVVDSCTKLKEVRVWGCSRVRGVGVKRRGVVVHGIEPNAG</sequence>